<feature type="region of interest" description="Disordered" evidence="1">
    <location>
        <begin position="177"/>
        <end position="232"/>
    </location>
</feature>
<dbReference type="InterPro" id="IPR038765">
    <property type="entry name" value="Papain-like_cys_pep_sf"/>
</dbReference>
<evidence type="ECO:0000313" key="4">
    <source>
        <dbReference type="Proteomes" id="UP001564626"/>
    </source>
</evidence>
<feature type="compositionally biased region" description="Basic and acidic residues" evidence="1">
    <location>
        <begin position="17"/>
        <end position="27"/>
    </location>
</feature>
<feature type="domain" description="Peptidase C51" evidence="2">
    <location>
        <begin position="259"/>
        <end position="346"/>
    </location>
</feature>
<evidence type="ECO:0000259" key="2">
    <source>
        <dbReference type="Pfam" id="PF05257"/>
    </source>
</evidence>
<accession>A0ABV4CP24</accession>
<comment type="caution">
    <text evidence="3">The sequence shown here is derived from an EMBL/GenBank/DDBJ whole genome shotgun (WGS) entry which is preliminary data.</text>
</comment>
<evidence type="ECO:0000313" key="3">
    <source>
        <dbReference type="EMBL" id="MEY8042243.1"/>
    </source>
</evidence>
<dbReference type="Gene3D" id="3.90.1720.10">
    <property type="entry name" value="endopeptidase domain like (from Nostoc punctiforme)"/>
    <property type="match status" value="1"/>
</dbReference>
<feature type="compositionally biased region" description="Basic and acidic residues" evidence="1">
    <location>
        <begin position="190"/>
        <end position="200"/>
    </location>
</feature>
<organism evidence="3 4">
    <name type="scientific">Saccharopolyspora cebuensis</name>
    <dbReference type="NCBI Taxonomy" id="418759"/>
    <lineage>
        <taxon>Bacteria</taxon>
        <taxon>Bacillati</taxon>
        <taxon>Actinomycetota</taxon>
        <taxon>Actinomycetes</taxon>
        <taxon>Pseudonocardiales</taxon>
        <taxon>Pseudonocardiaceae</taxon>
        <taxon>Saccharopolyspora</taxon>
    </lineage>
</organism>
<reference evidence="3 4" key="1">
    <citation type="submission" date="2024-08" db="EMBL/GenBank/DDBJ databases">
        <title>Genome mining of Saccharopolyspora cebuensis PGLac3 from Nigerian medicinal plant.</title>
        <authorList>
            <person name="Ezeobiora C.E."/>
            <person name="Igbokwe N.H."/>
            <person name="Amin D.H."/>
            <person name="Mendie U.E."/>
        </authorList>
    </citation>
    <scope>NUCLEOTIDE SEQUENCE [LARGE SCALE GENOMIC DNA]</scope>
    <source>
        <strain evidence="3 4">PGLac3</strain>
    </source>
</reference>
<feature type="region of interest" description="Disordered" evidence="1">
    <location>
        <begin position="17"/>
        <end position="43"/>
    </location>
</feature>
<dbReference type="EMBL" id="JBGEHV010000051">
    <property type="protein sequence ID" value="MEY8042243.1"/>
    <property type="molecule type" value="Genomic_DNA"/>
</dbReference>
<dbReference type="InterPro" id="IPR007921">
    <property type="entry name" value="CHAP_dom"/>
</dbReference>
<keyword evidence="4" id="KW-1185">Reference proteome</keyword>
<proteinExistence type="predicted"/>
<dbReference type="RefSeq" id="WP_345361572.1">
    <property type="nucleotide sequence ID" value="NZ_BAABII010000005.1"/>
</dbReference>
<sequence>MDVQGLADRFAGELKAHQGKLEGKQNEARTAQEALESAAKAIQDQRDAQRKAADTLLAHWDSEATPGFEKKVARFDADLDATAEASLRGARIVAEVSKALDGRHSAVGNLIDDFAGKAGQFIQAGLALAGVAAPAGLMKAIAGISDLAQSYLKESGGQLKDARDEMEEAARKLRALLREVDTDGIADPKQPGDGKPDREGQGGGKGPGGKGPDGGGDGGGGDGGEQDGAGSGTAEEILDNARQHLGFQEGPNNQNKWGPTGQPWCSYFATSMWREAGVDIDKLGFTGDVYKWGQEQGTAYGQGDIAEQAKPGDALLFGTGPSYGNSTHIGIVEKVEGNTITTIEGNSGDQVRRRTYTFPQDAGEFYGGVHPK</sequence>
<gene>
    <name evidence="3" type="ORF">AB8O55_22750</name>
</gene>
<evidence type="ECO:0000256" key="1">
    <source>
        <dbReference type="SAM" id="MobiDB-lite"/>
    </source>
</evidence>
<name>A0ABV4CP24_9PSEU</name>
<protein>
    <submittedName>
        <fullName evidence="3">CHAP domain-containing protein</fullName>
    </submittedName>
</protein>
<dbReference type="Pfam" id="PF05257">
    <property type="entry name" value="CHAP"/>
    <property type="match status" value="1"/>
</dbReference>
<dbReference type="SUPFAM" id="SSF54001">
    <property type="entry name" value="Cysteine proteinases"/>
    <property type="match status" value="1"/>
</dbReference>
<feature type="compositionally biased region" description="Gly residues" evidence="1">
    <location>
        <begin position="201"/>
        <end position="231"/>
    </location>
</feature>
<dbReference type="Proteomes" id="UP001564626">
    <property type="component" value="Unassembled WGS sequence"/>
</dbReference>